<evidence type="ECO:0000256" key="8">
    <source>
        <dbReference type="ARBA" id="ARBA00023242"/>
    </source>
</evidence>
<feature type="compositionally biased region" description="Basic and acidic residues" evidence="10">
    <location>
        <begin position="166"/>
        <end position="178"/>
    </location>
</feature>
<evidence type="ECO:0000256" key="4">
    <source>
        <dbReference type="ARBA" id="ARBA00018689"/>
    </source>
</evidence>
<dbReference type="PANTHER" id="PTHR33911:SF1">
    <property type="entry name" value="RRNA-PROCESSING PROTEIN EFG1"/>
    <property type="match status" value="1"/>
</dbReference>
<feature type="compositionally biased region" description="Basic and acidic residues" evidence="10">
    <location>
        <begin position="217"/>
        <end position="250"/>
    </location>
</feature>
<evidence type="ECO:0000256" key="9">
    <source>
        <dbReference type="SAM" id="Coils"/>
    </source>
</evidence>
<evidence type="ECO:0000313" key="11">
    <source>
        <dbReference type="EMBL" id="CAK7213831.1"/>
    </source>
</evidence>
<evidence type="ECO:0000256" key="3">
    <source>
        <dbReference type="ARBA" id="ARBA00006916"/>
    </source>
</evidence>
<keyword evidence="6" id="KW-0698">rRNA processing</keyword>
<feature type="region of interest" description="Disordered" evidence="10">
    <location>
        <begin position="1"/>
        <end position="70"/>
    </location>
</feature>
<gene>
    <name evidence="11" type="primary">EFG1</name>
    <name evidence="11" type="ORF">SCUCBS95973_001932</name>
</gene>
<protein>
    <recommendedName>
        <fullName evidence="4">rRNA-processing protein EFG1</fullName>
    </recommendedName>
    <alternativeName>
        <fullName evidence="5">rRNA-processing protein efg1</fullName>
    </alternativeName>
</protein>
<evidence type="ECO:0000256" key="1">
    <source>
        <dbReference type="ARBA" id="ARBA00002773"/>
    </source>
</evidence>
<organism evidence="11 12">
    <name type="scientific">Sporothrix curviconia</name>
    <dbReference type="NCBI Taxonomy" id="1260050"/>
    <lineage>
        <taxon>Eukaryota</taxon>
        <taxon>Fungi</taxon>
        <taxon>Dikarya</taxon>
        <taxon>Ascomycota</taxon>
        <taxon>Pezizomycotina</taxon>
        <taxon>Sordariomycetes</taxon>
        <taxon>Sordariomycetidae</taxon>
        <taxon>Ophiostomatales</taxon>
        <taxon>Ophiostomataceae</taxon>
        <taxon>Sporothrix</taxon>
    </lineage>
</organism>
<feature type="compositionally biased region" description="Basic and acidic residues" evidence="10">
    <location>
        <begin position="190"/>
        <end position="201"/>
    </location>
</feature>
<feature type="compositionally biased region" description="Basic and acidic residues" evidence="10">
    <location>
        <begin position="1"/>
        <end position="13"/>
    </location>
</feature>
<sequence length="275" mass="31334">MGEKRQYGGDADHNGPSAKRYKASGRGGYQQQSGFKKNARRSESSNWAKKRARTIERRLRNPGSLPANVQRDLERELAALQRQIEERQDKRQRAHMISKYHMIRFFERKKAMRRQKQLQKRHDATQDEAEKAELAADLGVAEIDVLYPQYYPFLEAYVSLYPQSGKKGEGKEDGKGDKDGDDGDDGDDKEDGKDNDTDPTKFSRGPRPPMWVTIKTAYEKGGLRALEAIRDRQPAKEGKNAAKDTNGDKPSKKRKETKRMEEDSDSDSGGFFEDS</sequence>
<feature type="compositionally biased region" description="Acidic residues" evidence="10">
    <location>
        <begin position="179"/>
        <end position="189"/>
    </location>
</feature>
<name>A0ABP0B3K5_9PEZI</name>
<keyword evidence="8" id="KW-0539">Nucleus</keyword>
<reference evidence="11 12" key="1">
    <citation type="submission" date="2024-01" db="EMBL/GenBank/DDBJ databases">
        <authorList>
            <person name="Allen C."/>
            <person name="Tagirdzhanova G."/>
        </authorList>
    </citation>
    <scope>NUCLEOTIDE SEQUENCE [LARGE SCALE GENOMIC DNA]</scope>
</reference>
<proteinExistence type="inferred from homology"/>
<evidence type="ECO:0000256" key="5">
    <source>
        <dbReference type="ARBA" id="ARBA00019827"/>
    </source>
</evidence>
<keyword evidence="7 9" id="KW-0175">Coiled coil</keyword>
<accession>A0ABP0B3K5</accession>
<evidence type="ECO:0000256" key="6">
    <source>
        <dbReference type="ARBA" id="ARBA00022552"/>
    </source>
</evidence>
<evidence type="ECO:0000256" key="2">
    <source>
        <dbReference type="ARBA" id="ARBA00004604"/>
    </source>
</evidence>
<dbReference type="InterPro" id="IPR019310">
    <property type="entry name" value="Efg1"/>
</dbReference>
<feature type="coiled-coil region" evidence="9">
    <location>
        <begin position="70"/>
        <end position="135"/>
    </location>
</feature>
<comment type="subcellular location">
    <subcellularLocation>
        <location evidence="2">Nucleus</location>
        <location evidence="2">Nucleolus</location>
    </subcellularLocation>
</comment>
<evidence type="ECO:0000313" key="12">
    <source>
        <dbReference type="Proteomes" id="UP001642405"/>
    </source>
</evidence>
<dbReference type="Pfam" id="PF10153">
    <property type="entry name" value="Efg1"/>
    <property type="match status" value="1"/>
</dbReference>
<evidence type="ECO:0000256" key="7">
    <source>
        <dbReference type="ARBA" id="ARBA00023054"/>
    </source>
</evidence>
<dbReference type="InterPro" id="IPR050786">
    <property type="entry name" value="EFG1_rRNA-proc"/>
</dbReference>
<dbReference type="PANTHER" id="PTHR33911">
    <property type="entry name" value="RRNA-PROCESSING PROTEIN EFG1"/>
    <property type="match status" value="1"/>
</dbReference>
<comment type="caution">
    <text evidence="11">The sequence shown here is derived from an EMBL/GenBank/DDBJ whole genome shotgun (WGS) entry which is preliminary data.</text>
</comment>
<comment type="function">
    <text evidence="1">Involved in rRNA processing.</text>
</comment>
<comment type="similarity">
    <text evidence="3">Belongs to the EFG1 family.</text>
</comment>
<evidence type="ECO:0000256" key="10">
    <source>
        <dbReference type="SAM" id="MobiDB-lite"/>
    </source>
</evidence>
<dbReference type="EMBL" id="CAWUHB010000007">
    <property type="protein sequence ID" value="CAK7213831.1"/>
    <property type="molecule type" value="Genomic_DNA"/>
</dbReference>
<keyword evidence="12" id="KW-1185">Reference proteome</keyword>
<dbReference type="Proteomes" id="UP001642405">
    <property type="component" value="Unassembled WGS sequence"/>
</dbReference>
<feature type="region of interest" description="Disordered" evidence="10">
    <location>
        <begin position="165"/>
        <end position="275"/>
    </location>
</feature>